<comment type="caution">
    <text evidence="7">The sequence shown here is derived from an EMBL/GenBank/DDBJ whole genome shotgun (WGS) entry which is preliminary data.</text>
</comment>
<dbReference type="CDD" id="cd06171">
    <property type="entry name" value="Sigma70_r4"/>
    <property type="match status" value="1"/>
</dbReference>
<dbReference type="Gene3D" id="1.10.10.10">
    <property type="entry name" value="Winged helix-like DNA-binding domain superfamily/Winged helix DNA-binding domain"/>
    <property type="match status" value="1"/>
</dbReference>
<comment type="similarity">
    <text evidence="1">Belongs to the sigma-70 factor family. ECF subfamily.</text>
</comment>
<feature type="domain" description="RNA polymerase sigma-70 region 2" evidence="5">
    <location>
        <begin position="19"/>
        <end position="85"/>
    </location>
</feature>
<reference evidence="7 8" key="1">
    <citation type="submission" date="2019-10" db="EMBL/GenBank/DDBJ databases">
        <title>Description of Paenibacillus choica sp. nov.</title>
        <authorList>
            <person name="Carlier A."/>
            <person name="Qi S."/>
        </authorList>
    </citation>
    <scope>NUCLEOTIDE SEQUENCE [LARGE SCALE GENOMIC DNA]</scope>
    <source>
        <strain evidence="7 8">LMG 31460</strain>
    </source>
</reference>
<keyword evidence="2" id="KW-0805">Transcription regulation</keyword>
<dbReference type="NCBIfam" id="TIGR02937">
    <property type="entry name" value="sigma70-ECF"/>
    <property type="match status" value="1"/>
</dbReference>
<accession>A0ABX1ZDH6</accession>
<evidence type="ECO:0000256" key="4">
    <source>
        <dbReference type="ARBA" id="ARBA00023163"/>
    </source>
</evidence>
<dbReference type="EMBL" id="WHOC01000196">
    <property type="protein sequence ID" value="NOU91380.1"/>
    <property type="molecule type" value="Genomic_DNA"/>
</dbReference>
<dbReference type="InterPro" id="IPR013325">
    <property type="entry name" value="RNA_pol_sigma_r2"/>
</dbReference>
<dbReference type="InterPro" id="IPR007627">
    <property type="entry name" value="RNA_pol_sigma70_r2"/>
</dbReference>
<keyword evidence="3" id="KW-0731">Sigma factor</keyword>
<dbReference type="SUPFAM" id="SSF88659">
    <property type="entry name" value="Sigma3 and sigma4 domains of RNA polymerase sigma factors"/>
    <property type="match status" value="1"/>
</dbReference>
<gene>
    <name evidence="7" type="ORF">GC102_37495</name>
</gene>
<dbReference type="Pfam" id="PF08281">
    <property type="entry name" value="Sigma70_r4_2"/>
    <property type="match status" value="1"/>
</dbReference>
<dbReference type="Proteomes" id="UP000658690">
    <property type="component" value="Unassembled WGS sequence"/>
</dbReference>
<dbReference type="InterPro" id="IPR014284">
    <property type="entry name" value="RNA_pol_sigma-70_dom"/>
</dbReference>
<feature type="domain" description="RNA polymerase sigma factor 70 region 4 type 2" evidence="6">
    <location>
        <begin position="119"/>
        <end position="171"/>
    </location>
</feature>
<dbReference type="SUPFAM" id="SSF88946">
    <property type="entry name" value="Sigma2 domain of RNA polymerase sigma factors"/>
    <property type="match status" value="1"/>
</dbReference>
<dbReference type="InterPro" id="IPR036388">
    <property type="entry name" value="WH-like_DNA-bd_sf"/>
</dbReference>
<dbReference type="Gene3D" id="1.10.1740.10">
    <property type="match status" value="1"/>
</dbReference>
<evidence type="ECO:0000256" key="2">
    <source>
        <dbReference type="ARBA" id="ARBA00023015"/>
    </source>
</evidence>
<dbReference type="PANTHER" id="PTHR43133:SF51">
    <property type="entry name" value="RNA POLYMERASE SIGMA FACTOR"/>
    <property type="match status" value="1"/>
</dbReference>
<evidence type="ECO:0000259" key="5">
    <source>
        <dbReference type="Pfam" id="PF04542"/>
    </source>
</evidence>
<sequence length="189" mass="22314">MEEIIKRCKQGDMEGFGLLFKTYSRTIHQTAFLITRNNSLADDITQETIVHLFSNIQKYKDQYPFENWLFRVTVNVTKNALRKQNGVLGWKRTASILFEKEIDNNTPEEILQQKEIKSEMLDQITLLLPYKIRIVIVLKYFNGLSQEEIANVLNVPVGTVKWRIHQALLKLRNKMNQERYFRKVAVTHE</sequence>
<dbReference type="InterPro" id="IPR013324">
    <property type="entry name" value="RNA_pol_sigma_r3/r4-like"/>
</dbReference>
<dbReference type="InterPro" id="IPR013249">
    <property type="entry name" value="RNA_pol_sigma70_r4_t2"/>
</dbReference>
<evidence type="ECO:0000256" key="3">
    <source>
        <dbReference type="ARBA" id="ARBA00023082"/>
    </source>
</evidence>
<evidence type="ECO:0000259" key="6">
    <source>
        <dbReference type="Pfam" id="PF08281"/>
    </source>
</evidence>
<name>A0ABX1ZDH6_9BACL</name>
<keyword evidence="8" id="KW-1185">Reference proteome</keyword>
<organism evidence="7 8">
    <name type="scientific">Paenibacillus germinis</name>
    <dbReference type="NCBI Taxonomy" id="2654979"/>
    <lineage>
        <taxon>Bacteria</taxon>
        <taxon>Bacillati</taxon>
        <taxon>Bacillota</taxon>
        <taxon>Bacilli</taxon>
        <taxon>Bacillales</taxon>
        <taxon>Paenibacillaceae</taxon>
        <taxon>Paenibacillus</taxon>
    </lineage>
</organism>
<evidence type="ECO:0000313" key="7">
    <source>
        <dbReference type="EMBL" id="NOU91380.1"/>
    </source>
</evidence>
<protein>
    <submittedName>
        <fullName evidence="7">Sigma-70 family RNA polymerase sigma factor</fullName>
    </submittedName>
</protein>
<dbReference type="RefSeq" id="WP_171694079.1">
    <property type="nucleotide sequence ID" value="NZ_WHOC01000196.1"/>
</dbReference>
<keyword evidence="4" id="KW-0804">Transcription</keyword>
<evidence type="ECO:0000256" key="1">
    <source>
        <dbReference type="ARBA" id="ARBA00010641"/>
    </source>
</evidence>
<dbReference type="InterPro" id="IPR039425">
    <property type="entry name" value="RNA_pol_sigma-70-like"/>
</dbReference>
<evidence type="ECO:0000313" key="8">
    <source>
        <dbReference type="Proteomes" id="UP000658690"/>
    </source>
</evidence>
<dbReference type="Pfam" id="PF04542">
    <property type="entry name" value="Sigma70_r2"/>
    <property type="match status" value="1"/>
</dbReference>
<dbReference type="PANTHER" id="PTHR43133">
    <property type="entry name" value="RNA POLYMERASE ECF-TYPE SIGMA FACTO"/>
    <property type="match status" value="1"/>
</dbReference>
<proteinExistence type="inferred from homology"/>